<proteinExistence type="predicted"/>
<evidence type="ECO:0000313" key="2">
    <source>
        <dbReference type="EMBL" id="KAF2195608.1"/>
    </source>
</evidence>
<gene>
    <name evidence="2" type="ORF">K469DRAFT_15136</name>
    <name evidence="1" type="ORF">K469DRAFT_76500</name>
</gene>
<sequence>MATYTFEAALCLQCEGMVIAMDNFGFEELCKLAKEPKIPSTVAIWAVFCRKHSPPNADADSYDYTKIYIEEDEILRSHSLNMMKRIMTPSILNPMHDGKITVMASSVYPLALTSKMTRFFMGLSSETIIIQGVPSNFM</sequence>
<organism evidence="1 3">
    <name type="scientific">Zopfia rhizophila CBS 207.26</name>
    <dbReference type="NCBI Taxonomy" id="1314779"/>
    <lineage>
        <taxon>Eukaryota</taxon>
        <taxon>Fungi</taxon>
        <taxon>Dikarya</taxon>
        <taxon>Ascomycota</taxon>
        <taxon>Pezizomycotina</taxon>
        <taxon>Dothideomycetes</taxon>
        <taxon>Dothideomycetes incertae sedis</taxon>
        <taxon>Zopfiaceae</taxon>
        <taxon>Zopfia</taxon>
    </lineage>
</organism>
<reference evidence="1" key="1">
    <citation type="journal article" date="2020" name="Stud. Mycol.">
        <title>101 Dothideomycetes genomes: a test case for predicting lifestyles and emergence of pathogens.</title>
        <authorList>
            <person name="Haridas S."/>
            <person name="Albert R."/>
            <person name="Binder M."/>
            <person name="Bloem J."/>
            <person name="Labutti K."/>
            <person name="Salamov A."/>
            <person name="Andreopoulos B."/>
            <person name="Baker S."/>
            <person name="Barry K."/>
            <person name="Bills G."/>
            <person name="Bluhm B."/>
            <person name="Cannon C."/>
            <person name="Castanera R."/>
            <person name="Culley D."/>
            <person name="Daum C."/>
            <person name="Ezra D."/>
            <person name="Gonzalez J."/>
            <person name="Henrissat B."/>
            <person name="Kuo A."/>
            <person name="Liang C."/>
            <person name="Lipzen A."/>
            <person name="Lutzoni F."/>
            <person name="Magnuson J."/>
            <person name="Mondo S."/>
            <person name="Nolan M."/>
            <person name="Ohm R."/>
            <person name="Pangilinan J."/>
            <person name="Park H.-J."/>
            <person name="Ramirez L."/>
            <person name="Alfaro M."/>
            <person name="Sun H."/>
            <person name="Tritt A."/>
            <person name="Yoshinaga Y."/>
            <person name="Zwiers L.-H."/>
            <person name="Turgeon B."/>
            <person name="Goodwin S."/>
            <person name="Spatafora J."/>
            <person name="Crous P."/>
            <person name="Grigoriev I."/>
        </authorList>
    </citation>
    <scope>NUCLEOTIDE SEQUENCE</scope>
    <source>
        <strain evidence="1">CBS 207.26</strain>
    </source>
</reference>
<keyword evidence="3" id="KW-1185">Reference proteome</keyword>
<protein>
    <submittedName>
        <fullName evidence="1">Uncharacterized protein</fullName>
    </submittedName>
</protein>
<dbReference type="EMBL" id="ML994610">
    <property type="protein sequence ID" value="KAF2195608.1"/>
    <property type="molecule type" value="Genomic_DNA"/>
</dbReference>
<evidence type="ECO:0000313" key="1">
    <source>
        <dbReference type="EMBL" id="KAF2189107.1"/>
    </source>
</evidence>
<dbReference type="AlphaFoldDB" id="A0A6A6EAV2"/>
<name>A0A6A6EAV2_9PEZI</name>
<accession>A0A6A6EAV2</accession>
<dbReference type="EMBL" id="ML994622">
    <property type="protein sequence ID" value="KAF2189107.1"/>
    <property type="molecule type" value="Genomic_DNA"/>
</dbReference>
<evidence type="ECO:0000313" key="3">
    <source>
        <dbReference type="Proteomes" id="UP000800200"/>
    </source>
</evidence>
<dbReference type="Proteomes" id="UP000800200">
    <property type="component" value="Unassembled WGS sequence"/>
</dbReference>